<dbReference type="RefSeq" id="WP_002986075.1">
    <property type="nucleotide sequence ID" value="NZ_UGQL01000001.1"/>
</dbReference>
<dbReference type="AlphaFoldDB" id="A0A378RLY7"/>
<evidence type="ECO:0000313" key="2">
    <source>
        <dbReference type="Proteomes" id="UP000255024"/>
    </source>
</evidence>
<dbReference type="InterPro" id="IPR027417">
    <property type="entry name" value="P-loop_NTPase"/>
</dbReference>
<dbReference type="EMBL" id="UGQL01000001">
    <property type="protein sequence ID" value="STZ28063.1"/>
    <property type="molecule type" value="Genomic_DNA"/>
</dbReference>
<organism evidence="1 2">
    <name type="scientific">Myroides odoratus</name>
    <name type="common">Flavobacterium odoratum</name>
    <dbReference type="NCBI Taxonomy" id="256"/>
    <lineage>
        <taxon>Bacteria</taxon>
        <taxon>Pseudomonadati</taxon>
        <taxon>Bacteroidota</taxon>
        <taxon>Flavobacteriia</taxon>
        <taxon>Flavobacteriales</taxon>
        <taxon>Flavobacteriaceae</taxon>
        <taxon>Myroides</taxon>
    </lineage>
</organism>
<keyword evidence="2" id="KW-1185">Reference proteome</keyword>
<reference evidence="1 2" key="1">
    <citation type="submission" date="2018-06" db="EMBL/GenBank/DDBJ databases">
        <authorList>
            <consortium name="Pathogen Informatics"/>
            <person name="Doyle S."/>
        </authorList>
    </citation>
    <scope>NUCLEOTIDE SEQUENCE [LARGE SCALE GENOMIC DNA]</scope>
    <source>
        <strain evidence="1 2">NCTC11179</strain>
    </source>
</reference>
<dbReference type="Proteomes" id="UP000255024">
    <property type="component" value="Unassembled WGS sequence"/>
</dbReference>
<gene>
    <name evidence="1" type="ORF">NCTC11179_01602</name>
</gene>
<protein>
    <submittedName>
        <fullName evidence="1">Uncharacterized protein conserved in bacteria</fullName>
    </submittedName>
</protein>
<dbReference type="Gene3D" id="3.40.50.300">
    <property type="entry name" value="P-loop containing nucleotide triphosphate hydrolases"/>
    <property type="match status" value="1"/>
</dbReference>
<accession>A0A378RLY7</accession>
<proteinExistence type="predicted"/>
<evidence type="ECO:0000313" key="1">
    <source>
        <dbReference type="EMBL" id="STZ28063.1"/>
    </source>
</evidence>
<dbReference type="SUPFAM" id="SSF52540">
    <property type="entry name" value="P-loop containing nucleoside triphosphate hydrolases"/>
    <property type="match status" value="1"/>
</dbReference>
<name>A0A378RLY7_MYROD</name>
<sequence>MSATKRLRVFGGPNGSGKSTLFASIAEQFNVGHFINADEIENQIASTGLSNM</sequence>